<dbReference type="PANTHER" id="PTHR43016:SF16">
    <property type="entry name" value="METALLOPROTEASE, PUTATIVE (AFU_ORTHOLOGUE AFUA_4G07610)-RELATED"/>
    <property type="match status" value="1"/>
</dbReference>
<evidence type="ECO:0000313" key="5">
    <source>
        <dbReference type="Proteomes" id="UP000422736"/>
    </source>
</evidence>
<organism evidence="4 5">
    <name type="scientific">Kluyveromyces marxianus</name>
    <name type="common">Yeast</name>
    <name type="synonym">Candida kefyr</name>
    <dbReference type="NCBI Taxonomy" id="4911"/>
    <lineage>
        <taxon>Eukaryota</taxon>
        <taxon>Fungi</taxon>
        <taxon>Dikarya</taxon>
        <taxon>Ascomycota</taxon>
        <taxon>Saccharomycotina</taxon>
        <taxon>Saccharomycetes</taxon>
        <taxon>Saccharomycetales</taxon>
        <taxon>Saccharomycetaceae</taxon>
        <taxon>Kluyveromyces</taxon>
    </lineage>
</organism>
<accession>A0ABX6EX18</accession>
<evidence type="ECO:0000313" key="4">
    <source>
        <dbReference type="EMBL" id="QGN16075.1"/>
    </source>
</evidence>
<dbReference type="PANTHER" id="PTHR43016">
    <property type="entry name" value="PRESEQUENCE PROTEASE"/>
    <property type="match status" value="1"/>
</dbReference>
<gene>
    <name evidence="4" type="primary">SDD3</name>
    <name evidence="4" type="ORF">FIM1_2775</name>
</gene>
<reference evidence="4 5" key="2">
    <citation type="submission" date="2019-11" db="EMBL/GenBank/DDBJ databases">
        <authorList>
            <person name="Lu H."/>
        </authorList>
    </citation>
    <scope>NUCLEOTIDE SEQUENCE [LARGE SCALE GENOMIC DNA]</scope>
    <source>
        <strain evidence="4 5">FIM1</strain>
    </source>
</reference>
<keyword evidence="5" id="KW-1185">Reference proteome</keyword>
<dbReference type="InterPro" id="IPR011765">
    <property type="entry name" value="Pept_M16_N"/>
</dbReference>
<name>A0ABX6EX18_KLUMA</name>
<dbReference type="Pfam" id="PF05193">
    <property type="entry name" value="Peptidase_M16_C"/>
    <property type="match status" value="1"/>
</dbReference>
<dbReference type="EMBL" id="CP015057">
    <property type="protein sequence ID" value="QGN16075.1"/>
    <property type="molecule type" value="Genomic_DNA"/>
</dbReference>
<dbReference type="Proteomes" id="UP000422736">
    <property type="component" value="Chromosome 4"/>
</dbReference>
<dbReference type="InterPro" id="IPR011249">
    <property type="entry name" value="Metalloenz_LuxS/M16"/>
</dbReference>
<dbReference type="InterPro" id="IPR007863">
    <property type="entry name" value="Peptidase_M16_C"/>
</dbReference>
<evidence type="ECO:0000259" key="2">
    <source>
        <dbReference type="Pfam" id="PF00675"/>
    </source>
</evidence>
<dbReference type="SUPFAM" id="SSF63411">
    <property type="entry name" value="LuxS/MPP-like metallohydrolase"/>
    <property type="match status" value="3"/>
</dbReference>
<evidence type="ECO:0000256" key="1">
    <source>
        <dbReference type="SAM" id="MobiDB-lite"/>
    </source>
</evidence>
<feature type="domain" description="Peptidase M16 N-terminal" evidence="2">
    <location>
        <begin position="53"/>
        <end position="139"/>
    </location>
</feature>
<feature type="region of interest" description="Disordered" evidence="1">
    <location>
        <begin position="1014"/>
        <end position="1043"/>
    </location>
</feature>
<protein>
    <submittedName>
        <fullName evidence="4">YOL098C</fullName>
    </submittedName>
</protein>
<feature type="domain" description="Peptidase M16 C-terminal" evidence="3">
    <location>
        <begin position="195"/>
        <end position="363"/>
    </location>
</feature>
<reference evidence="4 5" key="1">
    <citation type="submission" date="2016-03" db="EMBL/GenBank/DDBJ databases">
        <title>How can Kluyveromyces marxianus grow so fast - potential evolutionary course in Saccharomyces Complex revealed by comparative genomics.</title>
        <authorList>
            <person name="Mo W."/>
            <person name="Lu W."/>
            <person name="Yang X."/>
            <person name="Qi J."/>
            <person name="Lv H."/>
        </authorList>
    </citation>
    <scope>NUCLEOTIDE SEQUENCE [LARGE SCALE GENOMIC DNA]</scope>
    <source>
        <strain evidence="4 5">FIM1</strain>
    </source>
</reference>
<proteinExistence type="predicted"/>
<evidence type="ECO:0000259" key="3">
    <source>
        <dbReference type="Pfam" id="PF05193"/>
    </source>
</evidence>
<dbReference type="Pfam" id="PF00675">
    <property type="entry name" value="Peptidase_M16"/>
    <property type="match status" value="1"/>
</dbReference>
<sequence length="1043" mass="119256">MPFQKLVSFEIEYAPQYHLTKYISSHSKLQLVHVNNKSSPLVEGYFAVGTECPSDSGVPHTLEHLIFMGSQKYPYKGLLDTAGNLCMSNTNAWTATDQTVYTLSTAGWKGFKKLLPVYLDHLFYPTLTDEACTTEVYHIDPEDLSDKGVVFSEMSGIESQSWFLSSLEKQRTMFPPGSGYRSETGGLTANLRILSNNEIRKFHKEMYTPDNCCVIVTGNIPEEELISIMEDFDRELPAFSGSERKRPFIDTPASQIPDSLQEIKEKTIEFPEADESQGEISFSWITKPYLNHLEDQAVSILLDYLTDSPLAPFNKELVEIENPYATEAEFWTDDFMKTITNVVLKGVPTERLQEAKEKTLELLSTHQVSLDRIRLVTENTKWDYVFKLEKSGDAMISQIAITDFLYGDVNGEVLEESLRTLQDFDTLLSWPQEKWQILLQKTLVSNKPVIIVCKPSVALNEKLENENKLRLQERKDTFDEAKKNEIKDIFSRAQKKNNIPVPQNVLESFEIQKPQNSVTFTETKSITCIPVPSNDNDDALTKKILAQKPKNFPLFIHFEHFPSQFIELHVALNVDFVDENELLPLYHIITELFTMPMNDDNGKIVPFEEVVTQLKRETVETNISCGIEGNFSNLIDFKIQCKAKEYSNAIKWFRNVLFESVFDENRVSVLLEKFYNSIVETKREGDQMLYSSMNRNLYDEATLKKSSDELFVEPIIESLLDDIDAGLYKKEILPKLESLRQQLTENLTKAHILIFGDIEKIENIYEPWNRYVLPKIKERESFNVVVPPTPRLTEHLSVLGKDPTNKAFIVSTPASESSYMMALTKLPEGFHYLHKDFAPILLASTYLECVEGPFWKGIRGAGLAYGAYVTKMYESNMVGFNVYRAADAIGCFEAAKKIVNEYANGVEEFDPLLIKAAISSIINSMASREANYFSVAVNKYLNTFCKNRGPRFNSELLEKLEKVTPEQLQNVMRDIFANMFENKKGSVFVACHPSKVETLKSYFESLKYEVDVEEIIDDEDNSEEEDSEEEDSEEDDSEEDDSD</sequence>
<dbReference type="Gene3D" id="3.30.830.10">
    <property type="entry name" value="Metalloenzyme, LuxS/M16 peptidase-like"/>
    <property type="match status" value="4"/>
</dbReference>